<evidence type="ECO:0000313" key="2">
    <source>
        <dbReference type="Proteomes" id="UP000683925"/>
    </source>
</evidence>
<keyword evidence="2" id="KW-1185">Reference proteome</keyword>
<dbReference type="Proteomes" id="UP000683925">
    <property type="component" value="Unassembled WGS sequence"/>
</dbReference>
<proteinExistence type="predicted"/>
<sequence length="202" mass="23514">MIFKYCCIVSRVISCEYHFQDEKRPNRVTYHLNQFGSHSTSDVKDNLQHNIETRSSDDSIEQQLSSIIKKIEGQIFWMFTTLIKEAHVLDRHACDVIYALLMLFLTSITIQGRSLLARNLLRHFCILLQFRQCAYYKEQHQQPGLINTSRKILNQKLIKSPQSTCQCGVFAAFSTSIHSTLTVKQTDCLVLQLLSYCRQKLY</sequence>
<gene>
    <name evidence="1" type="ORF">POCTA_138.1.T0350338</name>
</gene>
<accession>A0A8S1TXY2</accession>
<reference evidence="1" key="1">
    <citation type="submission" date="2021-01" db="EMBL/GenBank/DDBJ databases">
        <authorList>
            <consortium name="Genoscope - CEA"/>
            <person name="William W."/>
        </authorList>
    </citation>
    <scope>NUCLEOTIDE SEQUENCE</scope>
</reference>
<name>A0A8S1TXY2_PAROT</name>
<evidence type="ECO:0000313" key="1">
    <source>
        <dbReference type="EMBL" id="CAD8158691.1"/>
    </source>
</evidence>
<dbReference type="AlphaFoldDB" id="A0A8S1TXY2"/>
<comment type="caution">
    <text evidence="1">The sequence shown here is derived from an EMBL/GenBank/DDBJ whole genome shotgun (WGS) entry which is preliminary data.</text>
</comment>
<dbReference type="EMBL" id="CAJJDP010000035">
    <property type="protein sequence ID" value="CAD8158691.1"/>
    <property type="molecule type" value="Genomic_DNA"/>
</dbReference>
<protein>
    <submittedName>
        <fullName evidence="1">Uncharacterized protein</fullName>
    </submittedName>
</protein>
<organism evidence="1 2">
    <name type="scientific">Paramecium octaurelia</name>
    <dbReference type="NCBI Taxonomy" id="43137"/>
    <lineage>
        <taxon>Eukaryota</taxon>
        <taxon>Sar</taxon>
        <taxon>Alveolata</taxon>
        <taxon>Ciliophora</taxon>
        <taxon>Intramacronucleata</taxon>
        <taxon>Oligohymenophorea</taxon>
        <taxon>Peniculida</taxon>
        <taxon>Parameciidae</taxon>
        <taxon>Paramecium</taxon>
    </lineage>
</organism>